<dbReference type="AlphaFoldDB" id="A0AA35T9E5"/>
<keyword evidence="2" id="KW-1185">Reference proteome</keyword>
<reference evidence="1" key="1">
    <citation type="submission" date="2023-03" db="EMBL/GenBank/DDBJ databases">
        <authorList>
            <person name="Steffen K."/>
            <person name="Cardenas P."/>
        </authorList>
    </citation>
    <scope>NUCLEOTIDE SEQUENCE</scope>
</reference>
<name>A0AA35T9E5_GEOBA</name>
<sequence>LTLPPPWRLIVDDDVDNGTDIICQVFRNQDHMLIYKTSPPSPPSSIVVKYEDGIYNFSIIISWESRGR</sequence>
<gene>
    <name evidence="1" type="ORF">GBAR_LOCUS24353</name>
</gene>
<dbReference type="EMBL" id="CASHTH010003362">
    <property type="protein sequence ID" value="CAI8043873.1"/>
    <property type="molecule type" value="Genomic_DNA"/>
</dbReference>
<protein>
    <submittedName>
        <fullName evidence="1">Uncharacterized protein</fullName>
    </submittedName>
</protein>
<dbReference type="Proteomes" id="UP001174909">
    <property type="component" value="Unassembled WGS sequence"/>
</dbReference>
<comment type="caution">
    <text evidence="1">The sequence shown here is derived from an EMBL/GenBank/DDBJ whole genome shotgun (WGS) entry which is preliminary data.</text>
</comment>
<evidence type="ECO:0000313" key="2">
    <source>
        <dbReference type="Proteomes" id="UP001174909"/>
    </source>
</evidence>
<evidence type="ECO:0000313" key="1">
    <source>
        <dbReference type="EMBL" id="CAI8043873.1"/>
    </source>
</evidence>
<proteinExistence type="predicted"/>
<feature type="non-terminal residue" evidence="1">
    <location>
        <position position="1"/>
    </location>
</feature>
<accession>A0AA35T9E5</accession>
<organism evidence="1 2">
    <name type="scientific">Geodia barretti</name>
    <name type="common">Barrett's horny sponge</name>
    <dbReference type="NCBI Taxonomy" id="519541"/>
    <lineage>
        <taxon>Eukaryota</taxon>
        <taxon>Metazoa</taxon>
        <taxon>Porifera</taxon>
        <taxon>Demospongiae</taxon>
        <taxon>Heteroscleromorpha</taxon>
        <taxon>Tetractinellida</taxon>
        <taxon>Astrophorina</taxon>
        <taxon>Geodiidae</taxon>
        <taxon>Geodia</taxon>
    </lineage>
</organism>